<accession>A0A672RGK0</accession>
<dbReference type="Pfam" id="PF15077">
    <property type="entry name" value="MAJIN"/>
    <property type="match status" value="1"/>
</dbReference>
<evidence type="ECO:0000313" key="1">
    <source>
        <dbReference type="Ensembl" id="ENSSGRP00000087805.1"/>
    </source>
</evidence>
<dbReference type="GO" id="GO:0003677">
    <property type="term" value="F:DNA binding"/>
    <property type="evidence" value="ECO:0007669"/>
    <property type="project" value="InterPro"/>
</dbReference>
<reference evidence="1" key="1">
    <citation type="submission" date="2025-08" db="UniProtKB">
        <authorList>
            <consortium name="Ensembl"/>
        </authorList>
    </citation>
    <scope>IDENTIFICATION</scope>
</reference>
<dbReference type="Ensembl" id="ENSSGRT00000093458.1">
    <property type="protein sequence ID" value="ENSSGRP00000087805.1"/>
    <property type="gene ID" value="ENSSGRG00000044093.1"/>
</dbReference>
<dbReference type="InterPro" id="IPR027816">
    <property type="entry name" value="MAJIN"/>
</dbReference>
<organism evidence="1 2">
    <name type="scientific">Sinocyclocheilus grahami</name>
    <name type="common">Dianchi golden-line fish</name>
    <name type="synonym">Barbus grahami</name>
    <dbReference type="NCBI Taxonomy" id="75366"/>
    <lineage>
        <taxon>Eukaryota</taxon>
        <taxon>Metazoa</taxon>
        <taxon>Chordata</taxon>
        <taxon>Craniata</taxon>
        <taxon>Vertebrata</taxon>
        <taxon>Euteleostomi</taxon>
        <taxon>Actinopterygii</taxon>
        <taxon>Neopterygii</taxon>
        <taxon>Teleostei</taxon>
        <taxon>Ostariophysi</taxon>
        <taxon>Cypriniformes</taxon>
        <taxon>Cyprinidae</taxon>
        <taxon>Cyprininae</taxon>
        <taxon>Sinocyclocheilus</taxon>
    </lineage>
</organism>
<dbReference type="InParanoid" id="A0A672RGK0"/>
<reference evidence="1" key="2">
    <citation type="submission" date="2025-09" db="UniProtKB">
        <authorList>
            <consortium name="Ensembl"/>
        </authorList>
    </citation>
    <scope>IDENTIFICATION</scope>
</reference>
<evidence type="ECO:0000313" key="2">
    <source>
        <dbReference type="Proteomes" id="UP000472262"/>
    </source>
</evidence>
<keyword evidence="2" id="KW-1185">Reference proteome</keyword>
<name>A0A672RGK0_SINGR</name>
<dbReference type="AlphaFoldDB" id="A0A672RGK0"/>
<dbReference type="Proteomes" id="UP000472262">
    <property type="component" value="Unassembled WGS sequence"/>
</dbReference>
<protein>
    <submittedName>
        <fullName evidence="1">Uncharacterized protein</fullName>
    </submittedName>
</protein>
<proteinExistence type="predicted"/>
<sequence>MSIQAFSFPVPETRFFQAGQQVFKFKIRRGDMKCCACGTCKPGWSSPLHHPAFQHFSLYASLNLTLPKNEIVVPNLRHFEECQDPNSSGYL</sequence>